<comment type="caution">
    <text evidence="2">The sequence shown here is derived from an EMBL/GenBank/DDBJ whole genome shotgun (WGS) entry which is preliminary data.</text>
</comment>
<accession>A0A5B7E3W2</accession>
<sequence>MNHETIYYNLCPTVPPLLTSFNISSCTCNCQVRIRHFRHYHRITILDHHTHGQCSTKQHSPGRVCSSQPGGTLTRDRGGQYRRAFKIMPPALHMYIRQGSSRPVHCSPSRRTSPYASTHMLKNEFHCNTQDW</sequence>
<reference evidence="2 3" key="1">
    <citation type="submission" date="2019-05" db="EMBL/GenBank/DDBJ databases">
        <title>Another draft genome of Portunus trituberculatus and its Hox gene families provides insights of decapod evolution.</title>
        <authorList>
            <person name="Jeong J.-H."/>
            <person name="Song I."/>
            <person name="Kim S."/>
            <person name="Choi T."/>
            <person name="Kim D."/>
            <person name="Ryu S."/>
            <person name="Kim W."/>
        </authorList>
    </citation>
    <scope>NUCLEOTIDE SEQUENCE [LARGE SCALE GENOMIC DNA]</scope>
    <source>
        <tissue evidence="2">Muscle</tissue>
    </source>
</reference>
<organism evidence="2 3">
    <name type="scientific">Portunus trituberculatus</name>
    <name type="common">Swimming crab</name>
    <name type="synonym">Neptunus trituberculatus</name>
    <dbReference type="NCBI Taxonomy" id="210409"/>
    <lineage>
        <taxon>Eukaryota</taxon>
        <taxon>Metazoa</taxon>
        <taxon>Ecdysozoa</taxon>
        <taxon>Arthropoda</taxon>
        <taxon>Crustacea</taxon>
        <taxon>Multicrustacea</taxon>
        <taxon>Malacostraca</taxon>
        <taxon>Eumalacostraca</taxon>
        <taxon>Eucarida</taxon>
        <taxon>Decapoda</taxon>
        <taxon>Pleocyemata</taxon>
        <taxon>Brachyura</taxon>
        <taxon>Eubrachyura</taxon>
        <taxon>Portunoidea</taxon>
        <taxon>Portunidae</taxon>
        <taxon>Portuninae</taxon>
        <taxon>Portunus</taxon>
    </lineage>
</organism>
<evidence type="ECO:0000256" key="1">
    <source>
        <dbReference type="SAM" id="MobiDB-lite"/>
    </source>
</evidence>
<dbReference type="EMBL" id="VSRR010001912">
    <property type="protein sequence ID" value="MPC28438.1"/>
    <property type="molecule type" value="Genomic_DNA"/>
</dbReference>
<name>A0A5B7E3W2_PORTR</name>
<dbReference type="AlphaFoldDB" id="A0A5B7E3W2"/>
<evidence type="ECO:0000313" key="2">
    <source>
        <dbReference type="EMBL" id="MPC28438.1"/>
    </source>
</evidence>
<gene>
    <name evidence="2" type="ORF">E2C01_021643</name>
</gene>
<evidence type="ECO:0000313" key="3">
    <source>
        <dbReference type="Proteomes" id="UP000324222"/>
    </source>
</evidence>
<protein>
    <submittedName>
        <fullName evidence="2">Uncharacterized protein</fullName>
    </submittedName>
</protein>
<proteinExistence type="predicted"/>
<keyword evidence="3" id="KW-1185">Reference proteome</keyword>
<feature type="compositionally biased region" description="Polar residues" evidence="1">
    <location>
        <begin position="58"/>
        <end position="71"/>
    </location>
</feature>
<feature type="region of interest" description="Disordered" evidence="1">
    <location>
        <begin position="58"/>
        <end position="77"/>
    </location>
</feature>
<dbReference type="Proteomes" id="UP000324222">
    <property type="component" value="Unassembled WGS sequence"/>
</dbReference>